<dbReference type="RefSeq" id="WP_344306322.1">
    <property type="nucleotide sequence ID" value="NZ_BAAANO010000004.1"/>
</dbReference>
<feature type="region of interest" description="Disordered" evidence="1">
    <location>
        <begin position="55"/>
        <end position="87"/>
    </location>
</feature>
<keyword evidence="2" id="KW-0472">Membrane</keyword>
<feature type="transmembrane region" description="Helical" evidence="2">
    <location>
        <begin position="21"/>
        <end position="43"/>
    </location>
</feature>
<accession>A0ABP5EII5</accession>
<keyword evidence="5" id="KW-1185">Reference proteome</keyword>
<evidence type="ECO:0000259" key="3">
    <source>
        <dbReference type="Pfam" id="PF07811"/>
    </source>
</evidence>
<evidence type="ECO:0000313" key="5">
    <source>
        <dbReference type="Proteomes" id="UP001500755"/>
    </source>
</evidence>
<dbReference type="Proteomes" id="UP001500755">
    <property type="component" value="Unassembled WGS sequence"/>
</dbReference>
<evidence type="ECO:0000256" key="1">
    <source>
        <dbReference type="SAM" id="MobiDB-lite"/>
    </source>
</evidence>
<comment type="caution">
    <text evidence="4">The sequence shown here is derived from an EMBL/GenBank/DDBJ whole genome shotgun (WGS) entry which is preliminary data.</text>
</comment>
<keyword evidence="2" id="KW-1133">Transmembrane helix</keyword>
<keyword evidence="2" id="KW-0812">Transmembrane</keyword>
<proteinExistence type="predicted"/>
<evidence type="ECO:0000256" key="2">
    <source>
        <dbReference type="SAM" id="Phobius"/>
    </source>
</evidence>
<protein>
    <recommendedName>
        <fullName evidence="3">TadE-like domain-containing protein</fullName>
    </recommendedName>
</protein>
<feature type="domain" description="TadE-like" evidence="3">
    <location>
        <begin position="15"/>
        <end position="57"/>
    </location>
</feature>
<reference evidence="5" key="1">
    <citation type="journal article" date="2019" name="Int. J. Syst. Evol. Microbiol.">
        <title>The Global Catalogue of Microorganisms (GCM) 10K type strain sequencing project: providing services to taxonomists for standard genome sequencing and annotation.</title>
        <authorList>
            <consortium name="The Broad Institute Genomics Platform"/>
            <consortium name="The Broad Institute Genome Sequencing Center for Infectious Disease"/>
            <person name="Wu L."/>
            <person name="Ma J."/>
        </authorList>
    </citation>
    <scope>NUCLEOTIDE SEQUENCE [LARGE SCALE GENOMIC DNA]</scope>
    <source>
        <strain evidence="5">JCM 14546</strain>
    </source>
</reference>
<dbReference type="InterPro" id="IPR012495">
    <property type="entry name" value="TadE-like_dom"/>
</dbReference>
<organism evidence="4 5">
    <name type="scientific">Brevibacterium samyangense</name>
    <dbReference type="NCBI Taxonomy" id="366888"/>
    <lineage>
        <taxon>Bacteria</taxon>
        <taxon>Bacillati</taxon>
        <taxon>Actinomycetota</taxon>
        <taxon>Actinomycetes</taxon>
        <taxon>Micrococcales</taxon>
        <taxon>Brevibacteriaceae</taxon>
        <taxon>Brevibacterium</taxon>
    </lineage>
</organism>
<gene>
    <name evidence="4" type="ORF">GCM10009755_02970</name>
</gene>
<dbReference type="EMBL" id="BAAANO010000004">
    <property type="protein sequence ID" value="GAA1998988.1"/>
    <property type="molecule type" value="Genomic_DNA"/>
</dbReference>
<dbReference type="NCBIfam" id="NF041390">
    <property type="entry name" value="TadE_Rv3655c"/>
    <property type="match status" value="1"/>
</dbReference>
<name>A0ABP5EII5_9MICO</name>
<evidence type="ECO:0000313" key="4">
    <source>
        <dbReference type="EMBL" id="GAA1998988.1"/>
    </source>
</evidence>
<sequence>MRTTGRARRLRRDAGAATAEFAMVLPAFVLVVLLVAGAGSVGLAQLHAYDAARAGAREAARGEDRRAIEKEAKERAGDGSAVDVHREDEYSTVTVRVPVPESLHFLVDHVEAEATARTEGS</sequence>
<dbReference type="Pfam" id="PF07811">
    <property type="entry name" value="TadE"/>
    <property type="match status" value="1"/>
</dbReference>
<dbReference type="InterPro" id="IPR049790">
    <property type="entry name" value="Rv3655c/TadE"/>
</dbReference>